<accession>A0A197JLR8</accession>
<dbReference type="Proteomes" id="UP000078512">
    <property type="component" value="Unassembled WGS sequence"/>
</dbReference>
<name>A0A197JLR8_9FUNG</name>
<reference evidence="2 3" key="1">
    <citation type="submission" date="2016-05" db="EMBL/GenBank/DDBJ databases">
        <title>Genome sequencing reveals origins of a unique bacterial endosymbiosis in the earliest lineages of terrestrial Fungi.</title>
        <authorList>
            <consortium name="DOE Joint Genome Institute"/>
            <person name="Uehling J."/>
            <person name="Gryganskyi A."/>
            <person name="Hameed K."/>
            <person name="Tschaplinski T."/>
            <person name="Misztal P."/>
            <person name="Wu S."/>
            <person name="Desiro A."/>
            <person name="Vande Pol N."/>
            <person name="Du Z.-Y."/>
            <person name="Zienkiewicz A."/>
            <person name="Zienkiewicz K."/>
            <person name="Morin E."/>
            <person name="Tisserant E."/>
            <person name="Splivallo R."/>
            <person name="Hainaut M."/>
            <person name="Henrissat B."/>
            <person name="Ohm R."/>
            <person name="Kuo A."/>
            <person name="Yan J."/>
            <person name="Lipzen A."/>
            <person name="Nolan M."/>
            <person name="Labutti K."/>
            <person name="Barry K."/>
            <person name="Goldstein A."/>
            <person name="Labbe J."/>
            <person name="Schadt C."/>
            <person name="Tuskan G."/>
            <person name="Grigoriev I."/>
            <person name="Martin F."/>
            <person name="Vilgalys R."/>
            <person name="Bonito G."/>
        </authorList>
    </citation>
    <scope>NUCLEOTIDE SEQUENCE [LARGE SCALE GENOMIC DNA]</scope>
    <source>
        <strain evidence="2 3">AG-77</strain>
    </source>
</reference>
<dbReference type="Pfam" id="PF23948">
    <property type="entry name" value="ARM_5"/>
    <property type="match status" value="1"/>
</dbReference>
<dbReference type="OrthoDB" id="2443807at2759"/>
<dbReference type="EMBL" id="KV442073">
    <property type="protein sequence ID" value="OAQ25913.1"/>
    <property type="molecule type" value="Genomic_DNA"/>
</dbReference>
<keyword evidence="3" id="KW-1185">Reference proteome</keyword>
<dbReference type="InterPro" id="IPR016024">
    <property type="entry name" value="ARM-type_fold"/>
</dbReference>
<gene>
    <name evidence="2" type="ORF">K457DRAFT_743556</name>
</gene>
<feature type="domain" description="Arm-like repeat" evidence="1">
    <location>
        <begin position="16"/>
        <end position="119"/>
    </location>
</feature>
<evidence type="ECO:0000259" key="1">
    <source>
        <dbReference type="Pfam" id="PF23948"/>
    </source>
</evidence>
<proteinExistence type="predicted"/>
<dbReference type="InterPro" id="IPR056251">
    <property type="entry name" value="Arm_rpt_dom"/>
</dbReference>
<dbReference type="AlphaFoldDB" id="A0A197JLR8"/>
<sequence length="219" mass="24688">MESGRGVVDSLKQGYGSGKKRPWYAAVRAACALAQAGQLQDLNRLICMAPCRRDPLFQWGICQLLGEIASDDIWDCPVRQQAVELLGDLFQNDPLWGEDESVRTWMLNIIDQIGAVDDAAIRSSASALVNECQQDQSASTKLPYPLRNRHPLPRSSPTLVKVQKIPPLEYDLHRLRKLRLEQSDQNVYIPPMAKPSLKAKDEDIFLLMEKMQEFLAGAW</sequence>
<organism evidence="2 3">
    <name type="scientific">Linnemannia elongata AG-77</name>
    <dbReference type="NCBI Taxonomy" id="1314771"/>
    <lineage>
        <taxon>Eukaryota</taxon>
        <taxon>Fungi</taxon>
        <taxon>Fungi incertae sedis</taxon>
        <taxon>Mucoromycota</taxon>
        <taxon>Mortierellomycotina</taxon>
        <taxon>Mortierellomycetes</taxon>
        <taxon>Mortierellales</taxon>
        <taxon>Mortierellaceae</taxon>
        <taxon>Linnemannia</taxon>
    </lineage>
</organism>
<protein>
    <recommendedName>
        <fullName evidence="1">Arm-like repeat domain-containing protein</fullName>
    </recommendedName>
</protein>
<evidence type="ECO:0000313" key="2">
    <source>
        <dbReference type="EMBL" id="OAQ25913.1"/>
    </source>
</evidence>
<evidence type="ECO:0000313" key="3">
    <source>
        <dbReference type="Proteomes" id="UP000078512"/>
    </source>
</evidence>
<dbReference type="SUPFAM" id="SSF48371">
    <property type="entry name" value="ARM repeat"/>
    <property type="match status" value="1"/>
</dbReference>